<dbReference type="EMBL" id="ML122251">
    <property type="protein sequence ID" value="RPD66215.1"/>
    <property type="molecule type" value="Genomic_DNA"/>
</dbReference>
<dbReference type="Pfam" id="PF20151">
    <property type="entry name" value="DUF6533"/>
    <property type="match status" value="1"/>
</dbReference>
<reference evidence="3" key="1">
    <citation type="journal article" date="2018" name="Genome Biol. Evol.">
        <title>Genomics and development of Lentinus tigrinus, a white-rot wood-decaying mushroom with dimorphic fruiting bodies.</title>
        <authorList>
            <person name="Wu B."/>
            <person name="Xu Z."/>
            <person name="Knudson A."/>
            <person name="Carlson A."/>
            <person name="Chen N."/>
            <person name="Kovaka S."/>
            <person name="LaButti K."/>
            <person name="Lipzen A."/>
            <person name="Pennachio C."/>
            <person name="Riley R."/>
            <person name="Schakwitz W."/>
            <person name="Umezawa K."/>
            <person name="Ohm R.A."/>
            <person name="Grigoriev I.V."/>
            <person name="Nagy L.G."/>
            <person name="Gibbons J."/>
            <person name="Hibbett D."/>
        </authorList>
    </citation>
    <scope>NUCLEOTIDE SEQUENCE [LARGE SCALE GENOMIC DNA]</scope>
    <source>
        <strain evidence="3">ALCF2SS1-6</strain>
    </source>
</reference>
<feature type="transmembrane region" description="Helical" evidence="1">
    <location>
        <begin position="27"/>
        <end position="45"/>
    </location>
</feature>
<dbReference type="Proteomes" id="UP000313359">
    <property type="component" value="Unassembled WGS sequence"/>
</dbReference>
<evidence type="ECO:0000259" key="2">
    <source>
        <dbReference type="Pfam" id="PF20151"/>
    </source>
</evidence>
<feature type="transmembrane region" description="Helical" evidence="1">
    <location>
        <begin position="123"/>
        <end position="141"/>
    </location>
</feature>
<evidence type="ECO:0000313" key="3">
    <source>
        <dbReference type="EMBL" id="RPD66215.1"/>
    </source>
</evidence>
<feature type="transmembrane region" description="Helical" evidence="1">
    <location>
        <begin position="252"/>
        <end position="272"/>
    </location>
</feature>
<protein>
    <recommendedName>
        <fullName evidence="2">DUF6533 domain-containing protein</fullName>
    </recommendedName>
</protein>
<evidence type="ECO:0000313" key="4">
    <source>
        <dbReference type="Proteomes" id="UP000313359"/>
    </source>
</evidence>
<feature type="transmembrane region" description="Helical" evidence="1">
    <location>
        <begin position="66"/>
        <end position="86"/>
    </location>
</feature>
<gene>
    <name evidence="3" type="ORF">L227DRAFT_606340</name>
</gene>
<dbReference type="AlphaFoldDB" id="A0A5C2SQT1"/>
<feature type="transmembrane region" description="Helical" evidence="1">
    <location>
        <begin position="189"/>
        <end position="206"/>
    </location>
</feature>
<sequence>MSSSTGMDAPGWDGLVFAEEVLEANRLTQYVFASTFALLFFEYMITFNREVHYAWGRRLTWARAMFFLNRYFSLLQYFATFASTILPPSYFRVQQACIVVLFGVWAVFSGLRVYAISGNQMGLTLLVVCLALVPVATSISLDALVRLEIMAIDPFPVLLCIQDSSNVNQLTSTMTHIDSECPVGVATRVPLLLSEAIVIIVTLIQTRNAYLEHPEQQCYASLVLQEGVLYFLAMLVVNIVQAVSDALLETTLAFVCVFLNLIPPIVVSRFYFRLDDLRTYEADREERRSLRWKPLPPTPATPAAMDDKVRYLHEVLAYAENANANA</sequence>
<proteinExistence type="predicted"/>
<keyword evidence="1" id="KW-1133">Transmembrane helix</keyword>
<keyword evidence="1" id="KW-0472">Membrane</keyword>
<feature type="transmembrane region" description="Helical" evidence="1">
    <location>
        <begin position="218"/>
        <end position="240"/>
    </location>
</feature>
<keyword evidence="4" id="KW-1185">Reference proteome</keyword>
<keyword evidence="1" id="KW-0812">Transmembrane</keyword>
<accession>A0A5C2SQT1</accession>
<name>A0A5C2SQT1_9APHY</name>
<dbReference type="OrthoDB" id="2752462at2759"/>
<feature type="domain" description="DUF6533" evidence="2">
    <location>
        <begin position="30"/>
        <end position="75"/>
    </location>
</feature>
<organism evidence="3 4">
    <name type="scientific">Lentinus tigrinus ALCF2SS1-6</name>
    <dbReference type="NCBI Taxonomy" id="1328759"/>
    <lineage>
        <taxon>Eukaryota</taxon>
        <taxon>Fungi</taxon>
        <taxon>Dikarya</taxon>
        <taxon>Basidiomycota</taxon>
        <taxon>Agaricomycotina</taxon>
        <taxon>Agaricomycetes</taxon>
        <taxon>Polyporales</taxon>
        <taxon>Polyporaceae</taxon>
        <taxon>Lentinus</taxon>
    </lineage>
</organism>
<dbReference type="InterPro" id="IPR045340">
    <property type="entry name" value="DUF6533"/>
</dbReference>
<evidence type="ECO:0000256" key="1">
    <source>
        <dbReference type="SAM" id="Phobius"/>
    </source>
</evidence>
<feature type="transmembrane region" description="Helical" evidence="1">
    <location>
        <begin position="92"/>
        <end position="111"/>
    </location>
</feature>